<dbReference type="RefSeq" id="WP_146134944.1">
    <property type="nucleotide sequence ID" value="NZ_PVTQ01000007.1"/>
</dbReference>
<organism evidence="5 6">
    <name type="scientific">Donghicola tyrosinivorans</name>
    <dbReference type="NCBI Taxonomy" id="1652492"/>
    <lineage>
        <taxon>Bacteria</taxon>
        <taxon>Pseudomonadati</taxon>
        <taxon>Pseudomonadota</taxon>
        <taxon>Alphaproteobacteria</taxon>
        <taxon>Rhodobacterales</taxon>
        <taxon>Roseobacteraceae</taxon>
        <taxon>Donghicola</taxon>
    </lineage>
</organism>
<proteinExistence type="predicted"/>
<dbReference type="AlphaFoldDB" id="A0A2T0WQ83"/>
<keyword evidence="6" id="KW-1185">Reference proteome</keyword>
<feature type="transmembrane region" description="Helical" evidence="1">
    <location>
        <begin position="755"/>
        <end position="773"/>
    </location>
</feature>
<comment type="caution">
    <text evidence="5">The sequence shown here is derived from an EMBL/GenBank/DDBJ whole genome shotgun (WGS) entry which is preliminary data.</text>
</comment>
<dbReference type="PANTHER" id="PTHR43767">
    <property type="entry name" value="LONG-CHAIN-FATTY-ACID--COA LIGASE"/>
    <property type="match status" value="1"/>
</dbReference>
<dbReference type="EMBL" id="PVTQ01000007">
    <property type="protein sequence ID" value="PRY88856.1"/>
    <property type="molecule type" value="Genomic_DNA"/>
</dbReference>
<feature type="transmembrane region" description="Helical" evidence="1">
    <location>
        <begin position="695"/>
        <end position="718"/>
    </location>
</feature>
<keyword evidence="1" id="KW-0472">Membrane</keyword>
<feature type="domain" description="AMP-dependent synthetase/ligase" evidence="2">
    <location>
        <begin position="123"/>
        <end position="347"/>
    </location>
</feature>
<accession>A0A2T0WQ83</accession>
<dbReference type="Gene3D" id="3.40.50.12780">
    <property type="entry name" value="N-terminal domain of ligase-like"/>
    <property type="match status" value="1"/>
</dbReference>
<evidence type="ECO:0000259" key="2">
    <source>
        <dbReference type="Pfam" id="PF00501"/>
    </source>
</evidence>
<dbReference type="OrthoDB" id="9803968at2"/>
<dbReference type="SUPFAM" id="SSF47336">
    <property type="entry name" value="ACP-like"/>
    <property type="match status" value="1"/>
</dbReference>
<dbReference type="InterPro" id="IPR002656">
    <property type="entry name" value="Acyl_transf_3_dom"/>
</dbReference>
<dbReference type="InterPro" id="IPR050237">
    <property type="entry name" value="ATP-dep_AMP-bd_enzyme"/>
</dbReference>
<evidence type="ECO:0000313" key="5">
    <source>
        <dbReference type="EMBL" id="PRY88856.1"/>
    </source>
</evidence>
<dbReference type="SUPFAM" id="SSF56801">
    <property type="entry name" value="Acetyl-CoA synthetase-like"/>
    <property type="match status" value="1"/>
</dbReference>
<feature type="transmembrane region" description="Helical" evidence="1">
    <location>
        <begin position="615"/>
        <end position="637"/>
    </location>
</feature>
<feature type="domain" description="Carrier" evidence="3">
    <location>
        <begin position="489"/>
        <end position="531"/>
    </location>
</feature>
<dbReference type="GO" id="GO:0016747">
    <property type="term" value="F:acyltransferase activity, transferring groups other than amino-acyl groups"/>
    <property type="evidence" value="ECO:0007669"/>
    <property type="project" value="InterPro"/>
</dbReference>
<dbReference type="InterPro" id="IPR009081">
    <property type="entry name" value="PP-bd_ACP"/>
</dbReference>
<feature type="transmembrane region" description="Helical" evidence="1">
    <location>
        <begin position="840"/>
        <end position="859"/>
    </location>
</feature>
<dbReference type="Pfam" id="PF00550">
    <property type="entry name" value="PP-binding"/>
    <property type="match status" value="1"/>
</dbReference>
<evidence type="ECO:0000313" key="6">
    <source>
        <dbReference type="Proteomes" id="UP000238392"/>
    </source>
</evidence>
<keyword evidence="5" id="KW-0436">Ligase</keyword>
<protein>
    <submittedName>
        <fullName evidence="5">Acyl-CoA synthetase (AMP-forming)/AMP-acid ligase II</fullName>
    </submittedName>
</protein>
<dbReference type="Pfam" id="PF00501">
    <property type="entry name" value="AMP-binding"/>
    <property type="match status" value="1"/>
</dbReference>
<dbReference type="InterPro" id="IPR036736">
    <property type="entry name" value="ACP-like_sf"/>
</dbReference>
<sequence>MVNFWTLQPPCLGGQHARDSHPALIDQHGTVISYGKLAELADAWGARMQAALGGRSGLAMVEIEVSVDAIAAYLGALRADIPVVVVEVGKAAPTSRLVQTYQPELVMRRDDPDAEYTMTVSAPTEAFPAAHPDLKALLSTSGSTGDPKLVRLSAENIATNAEAIVQILDITPQDRAMIALPLHFVYGLSVLTSYLAAGGTLVLNGMSVVDADFWQMFRTHDCTSVALVPHQFYLLEHSGFLDKVPQQCPTLRYVTQSGARLEPATAKRFTDASRRQGWELYMMYGQTEAAGRVAFVPPEALPEAADTIGQAIPGGRLWISGPFGQEVMTANTRGEMVFEGPNVMMGYATQRAELALGCEVTDLRTGDIAERTPDGLFRIVGRIKRFVKLFGKRLSLDQIEAMLGHHAIPAEAVEVNDRLVILHHDPAQGAAAQTLIADEYDLPLSVIHTHPLDKLPLLPSGKPDRKALTKLAEAALEEEADATPTGADLATVLGQATRQTSVGPNDSFVSLGGDSLSYLQVQLALEERLGIVPDGWEHMKLSQLEALEPQEGGRQGWRALTIDVPLRLLAICFVIIQHTSSFDVSGGTWVLILLMGYSAGRFRKQAILDGQPLKVGWPMLYPFLPLYLALVLVYAVLRGTPMPEDIMLVSNYMLQDHSNLLTAYWFVSFYVQVVLVLVLIAVVPAARGALARYPLGMPIGLSVLMLGLFSLGIGAGAYQGSIGQWPVPRLGIRGLYENLPLFFAGWLLSDPSKRGILPGLALTAVTALLFVALDTKPMVIVLMCSAAVMVAMRVQIPMPARLSRGLQQLAGLTMFVYLLHIIVIFVVSDYGLIPLPDVPRVIVSIILSFAVAAAAKRFFERFEPRLRARLQRSSGRLRQESEGTA</sequence>
<keyword evidence="1" id="KW-1133">Transmembrane helix</keyword>
<keyword evidence="1" id="KW-0812">Transmembrane</keyword>
<dbReference type="Gene3D" id="1.10.1200.10">
    <property type="entry name" value="ACP-like"/>
    <property type="match status" value="1"/>
</dbReference>
<dbReference type="InterPro" id="IPR000873">
    <property type="entry name" value="AMP-dep_synth/lig_dom"/>
</dbReference>
<feature type="transmembrane region" description="Helical" evidence="1">
    <location>
        <begin position="779"/>
        <end position="796"/>
    </location>
</feature>
<feature type="transmembrane region" description="Helical" evidence="1">
    <location>
        <begin position="730"/>
        <end position="748"/>
    </location>
</feature>
<dbReference type="GO" id="GO:0016874">
    <property type="term" value="F:ligase activity"/>
    <property type="evidence" value="ECO:0007669"/>
    <property type="project" value="UniProtKB-KW"/>
</dbReference>
<dbReference type="Proteomes" id="UP000238392">
    <property type="component" value="Unassembled WGS sequence"/>
</dbReference>
<gene>
    <name evidence="5" type="ORF">CLV74_107198</name>
</gene>
<dbReference type="PANTHER" id="PTHR43767:SF10">
    <property type="entry name" value="SURFACTIN SYNTHASE SUBUNIT 1"/>
    <property type="match status" value="1"/>
</dbReference>
<evidence type="ECO:0000256" key="1">
    <source>
        <dbReference type="SAM" id="Phobius"/>
    </source>
</evidence>
<feature type="transmembrane region" description="Helical" evidence="1">
    <location>
        <begin position="808"/>
        <end position="828"/>
    </location>
</feature>
<reference evidence="5 6" key="1">
    <citation type="submission" date="2018-03" db="EMBL/GenBank/DDBJ databases">
        <title>Genomic Encyclopedia of Archaeal and Bacterial Type Strains, Phase II (KMG-II): from individual species to whole genera.</title>
        <authorList>
            <person name="Goeker M."/>
        </authorList>
    </citation>
    <scope>NUCLEOTIDE SEQUENCE [LARGE SCALE GENOMIC DNA]</scope>
    <source>
        <strain evidence="5 6">DSM 100212</strain>
    </source>
</reference>
<evidence type="ECO:0000259" key="3">
    <source>
        <dbReference type="Pfam" id="PF00550"/>
    </source>
</evidence>
<dbReference type="Pfam" id="PF01757">
    <property type="entry name" value="Acyl_transf_3"/>
    <property type="match status" value="1"/>
</dbReference>
<feature type="transmembrane region" description="Helical" evidence="1">
    <location>
        <begin position="663"/>
        <end position="683"/>
    </location>
</feature>
<dbReference type="InterPro" id="IPR042099">
    <property type="entry name" value="ANL_N_sf"/>
</dbReference>
<feature type="transmembrane region" description="Helical" evidence="1">
    <location>
        <begin position="568"/>
        <end position="594"/>
    </location>
</feature>
<feature type="domain" description="Acyltransferase 3" evidence="4">
    <location>
        <begin position="567"/>
        <end position="854"/>
    </location>
</feature>
<name>A0A2T0WQ83_9RHOB</name>
<evidence type="ECO:0000259" key="4">
    <source>
        <dbReference type="Pfam" id="PF01757"/>
    </source>
</evidence>